<accession>A0A285BUK5</accession>
<dbReference type="AlphaFoldDB" id="A0A285BUK5"/>
<dbReference type="EMBL" id="LT907782">
    <property type="protein sequence ID" value="SNX58967.1"/>
    <property type="molecule type" value="Genomic_DNA"/>
</dbReference>
<dbReference type="Proteomes" id="UP000242498">
    <property type="component" value="Chromosome I"/>
</dbReference>
<evidence type="ECO:0000313" key="1">
    <source>
        <dbReference type="EMBL" id="SNX58967.1"/>
    </source>
</evidence>
<sequence>MKKMSVKLGQLQFVTLLGDDQLTVSAIAFWNATLAILKSYTTPVDEEYEQKLVVYRGARTEFNEQVRNHLRVLEAMKA</sequence>
<dbReference type="RefSeq" id="WP_096291808.1">
    <property type="nucleotide sequence ID" value="NZ_LT907782.1"/>
</dbReference>
<gene>
    <name evidence="1" type="ORF">SAMN06296273_0430</name>
</gene>
<proteinExistence type="predicted"/>
<evidence type="ECO:0000313" key="2">
    <source>
        <dbReference type="Proteomes" id="UP000242498"/>
    </source>
</evidence>
<name>A0A285BUK5_9PROT</name>
<reference evidence="1 2" key="1">
    <citation type="submission" date="2017-08" db="EMBL/GenBank/DDBJ databases">
        <authorList>
            <person name="de Groot N.N."/>
        </authorList>
    </citation>
    <scope>NUCLEOTIDE SEQUENCE [LARGE SCALE GENOMIC DNA]</scope>
    <source>
        <strain evidence="1 2">Nm15</strain>
    </source>
</reference>
<protein>
    <submittedName>
        <fullName evidence="1">Uncharacterized protein</fullName>
    </submittedName>
</protein>
<organism evidence="1 2">
    <name type="scientific">Nitrosomonas ureae</name>
    <dbReference type="NCBI Taxonomy" id="44577"/>
    <lineage>
        <taxon>Bacteria</taxon>
        <taxon>Pseudomonadati</taxon>
        <taxon>Pseudomonadota</taxon>
        <taxon>Betaproteobacteria</taxon>
        <taxon>Nitrosomonadales</taxon>
        <taxon>Nitrosomonadaceae</taxon>
        <taxon>Nitrosomonas</taxon>
    </lineage>
</organism>